<evidence type="ECO:0000313" key="1">
    <source>
        <dbReference type="EMBL" id="KKC34018.1"/>
    </source>
</evidence>
<gene>
    <name evidence="1" type="ORF">WH91_05280</name>
</gene>
<comment type="caution">
    <text evidence="1">The sequence shown here is derived from an EMBL/GenBank/DDBJ whole genome shotgun (WGS) entry which is preliminary data.</text>
</comment>
<dbReference type="Proteomes" id="UP000033519">
    <property type="component" value="Unassembled WGS sequence"/>
</dbReference>
<organism evidence="1 2">
    <name type="scientific">Devosia psychrophila</name>
    <dbReference type="NCBI Taxonomy" id="728005"/>
    <lineage>
        <taxon>Bacteria</taxon>
        <taxon>Pseudomonadati</taxon>
        <taxon>Pseudomonadota</taxon>
        <taxon>Alphaproteobacteria</taxon>
        <taxon>Hyphomicrobiales</taxon>
        <taxon>Devosiaceae</taxon>
        <taxon>Devosia</taxon>
    </lineage>
</organism>
<accession>A0ABR5E118</accession>
<reference evidence="1 2" key="1">
    <citation type="submission" date="2015-03" db="EMBL/GenBank/DDBJ databases">
        <authorList>
            <person name="Lepp D."/>
            <person name="Hassan Y.I."/>
            <person name="Li X.-Z."/>
            <person name="Zhou T."/>
        </authorList>
    </citation>
    <scope>NUCLEOTIDE SEQUENCE [LARGE SCALE GENOMIC DNA]</scope>
    <source>
        <strain evidence="1 2">Cr7-05</strain>
    </source>
</reference>
<sequence>MFGWLSDADDRREVERQIDGMAWASHSEPAAAGVIEMMMSGATMRVGQGASGEHLPPRKGFNHVGVDLDGIVNRCG</sequence>
<evidence type="ECO:0000313" key="2">
    <source>
        <dbReference type="Proteomes" id="UP000033519"/>
    </source>
</evidence>
<name>A0ABR5E118_9HYPH</name>
<proteinExistence type="predicted"/>
<protein>
    <submittedName>
        <fullName evidence="1">Uncharacterized protein</fullName>
    </submittedName>
</protein>
<dbReference type="EMBL" id="LAPV01000064">
    <property type="protein sequence ID" value="KKC34018.1"/>
    <property type="molecule type" value="Genomic_DNA"/>
</dbReference>
<keyword evidence="2" id="KW-1185">Reference proteome</keyword>